<dbReference type="InterPro" id="IPR047001">
    <property type="entry name" value="MnmG_C_subdom"/>
</dbReference>
<dbReference type="Gene3D" id="1.10.150.570">
    <property type="entry name" value="GidA associated domain, C-terminal subdomain"/>
    <property type="match status" value="1"/>
</dbReference>
<evidence type="ECO:0000256" key="8">
    <source>
        <dbReference type="ARBA" id="ARBA00023027"/>
    </source>
</evidence>
<keyword evidence="8 11" id="KW-0520">NAD</keyword>
<comment type="similarity">
    <text evidence="3 11">Belongs to the MnmG family.</text>
</comment>
<dbReference type="InterPro" id="IPR004416">
    <property type="entry name" value="MnmG"/>
</dbReference>
<keyword evidence="14" id="KW-1185">Reference proteome</keyword>
<comment type="function">
    <text evidence="2 11">NAD-binding protein involved in the addition of a carboxymethylaminomethyl (cmnm) group at the wobble position (U34) of certain tRNAs, forming tRNA-cmnm(5)s(2)U34.</text>
</comment>
<name>A0ABV7CKS0_9GAMM</name>
<dbReference type="PROSITE" id="PS01280">
    <property type="entry name" value="GIDA_1"/>
    <property type="match status" value="1"/>
</dbReference>
<feature type="binding site" evidence="11">
    <location>
        <begin position="13"/>
        <end position="18"/>
    </location>
    <ligand>
        <name>FAD</name>
        <dbReference type="ChEBI" id="CHEBI:57692"/>
    </ligand>
</feature>
<keyword evidence="6 11" id="KW-0819">tRNA processing</keyword>
<gene>
    <name evidence="11 13" type="primary">mnmG</name>
    <name evidence="11" type="synonym">gidA</name>
    <name evidence="13" type="ORF">ACFOEE_11970</name>
</gene>
<dbReference type="Gene3D" id="3.50.50.60">
    <property type="entry name" value="FAD/NAD(P)-binding domain"/>
    <property type="match status" value="2"/>
</dbReference>
<comment type="caution">
    <text evidence="13">The sequence shown here is derived from an EMBL/GenBank/DDBJ whole genome shotgun (WGS) entry which is preliminary data.</text>
</comment>
<accession>A0ABV7CKS0</accession>
<comment type="caution">
    <text evidence="11">Lacks conserved residue(s) required for the propagation of feature annotation.</text>
</comment>
<dbReference type="Gene3D" id="1.10.10.1800">
    <property type="entry name" value="tRNA uridine 5-carboxymethylaminomethyl modification enzyme MnmG/GidA"/>
    <property type="match status" value="1"/>
</dbReference>
<protein>
    <recommendedName>
        <fullName evidence="4 11">tRNA uridine 5-carboxymethylaminomethyl modification enzyme MnmG</fullName>
    </recommendedName>
    <alternativeName>
        <fullName evidence="10 11">Glucose-inhibited division protein A</fullName>
    </alternativeName>
</protein>
<evidence type="ECO:0000256" key="7">
    <source>
        <dbReference type="ARBA" id="ARBA00022827"/>
    </source>
</evidence>
<dbReference type="SMART" id="SM01228">
    <property type="entry name" value="GIDA_assoc_3"/>
    <property type="match status" value="1"/>
</dbReference>
<comment type="cofactor">
    <cofactor evidence="1 11">
        <name>FAD</name>
        <dbReference type="ChEBI" id="CHEBI:57692"/>
    </cofactor>
</comment>
<evidence type="ECO:0000256" key="2">
    <source>
        <dbReference type="ARBA" id="ARBA00003717"/>
    </source>
</evidence>
<dbReference type="InterPro" id="IPR040131">
    <property type="entry name" value="MnmG_N"/>
</dbReference>
<dbReference type="Proteomes" id="UP001595453">
    <property type="component" value="Unassembled WGS sequence"/>
</dbReference>
<evidence type="ECO:0000313" key="13">
    <source>
        <dbReference type="EMBL" id="MFC3033237.1"/>
    </source>
</evidence>
<dbReference type="EMBL" id="JBHRSD010000018">
    <property type="protein sequence ID" value="MFC3033237.1"/>
    <property type="molecule type" value="Genomic_DNA"/>
</dbReference>
<dbReference type="NCBIfam" id="TIGR00136">
    <property type="entry name" value="mnmG_gidA"/>
    <property type="match status" value="1"/>
</dbReference>
<reference evidence="14" key="1">
    <citation type="journal article" date="2019" name="Int. J. Syst. Evol. Microbiol.">
        <title>The Global Catalogue of Microorganisms (GCM) 10K type strain sequencing project: providing services to taxonomists for standard genome sequencing and annotation.</title>
        <authorList>
            <consortium name="The Broad Institute Genomics Platform"/>
            <consortium name="The Broad Institute Genome Sequencing Center for Infectious Disease"/>
            <person name="Wu L."/>
            <person name="Ma J."/>
        </authorList>
    </citation>
    <scope>NUCLEOTIDE SEQUENCE [LARGE SCALE GENOMIC DNA]</scope>
    <source>
        <strain evidence="14">KCTC 42730</strain>
    </source>
</reference>
<evidence type="ECO:0000313" key="14">
    <source>
        <dbReference type="Proteomes" id="UP001595453"/>
    </source>
</evidence>
<dbReference type="PANTHER" id="PTHR11806">
    <property type="entry name" value="GLUCOSE INHIBITED DIVISION PROTEIN A"/>
    <property type="match status" value="1"/>
</dbReference>
<dbReference type="InterPro" id="IPR020595">
    <property type="entry name" value="MnmG-rel_CS"/>
</dbReference>
<evidence type="ECO:0000256" key="10">
    <source>
        <dbReference type="ARBA" id="ARBA00031800"/>
    </source>
</evidence>
<evidence type="ECO:0000256" key="1">
    <source>
        <dbReference type="ARBA" id="ARBA00001974"/>
    </source>
</evidence>
<dbReference type="InterPro" id="IPR044920">
    <property type="entry name" value="MnmG_C_subdom_sf"/>
</dbReference>
<dbReference type="InterPro" id="IPR002218">
    <property type="entry name" value="MnmG-rel"/>
</dbReference>
<keyword evidence="11" id="KW-0963">Cytoplasm</keyword>
<dbReference type="RefSeq" id="WP_377124519.1">
    <property type="nucleotide sequence ID" value="NZ_JBHRSD010000018.1"/>
</dbReference>
<keyword evidence="7 11" id="KW-0274">FAD</keyword>
<evidence type="ECO:0000256" key="4">
    <source>
        <dbReference type="ARBA" id="ARBA00020461"/>
    </source>
</evidence>
<dbReference type="PROSITE" id="PS01281">
    <property type="entry name" value="GIDA_2"/>
    <property type="match status" value="1"/>
</dbReference>
<feature type="domain" description="tRNA uridine 5-carboxymethylaminomethyl modification enzyme C-terminal subdomain" evidence="12">
    <location>
        <begin position="546"/>
        <end position="617"/>
    </location>
</feature>
<dbReference type="Pfam" id="PF01134">
    <property type="entry name" value="GIDA"/>
    <property type="match status" value="1"/>
</dbReference>
<organism evidence="13 14">
    <name type="scientific">Pseudoalteromonas fenneropenaei</name>
    <dbReference type="NCBI Taxonomy" id="1737459"/>
    <lineage>
        <taxon>Bacteria</taxon>
        <taxon>Pseudomonadati</taxon>
        <taxon>Pseudomonadota</taxon>
        <taxon>Gammaproteobacteria</taxon>
        <taxon>Alteromonadales</taxon>
        <taxon>Pseudoalteromonadaceae</taxon>
        <taxon>Pseudoalteromonas</taxon>
    </lineage>
</organism>
<dbReference type="InterPro" id="IPR026904">
    <property type="entry name" value="MnmG_C"/>
</dbReference>
<feature type="binding site" evidence="11">
    <location>
        <begin position="273"/>
        <end position="287"/>
    </location>
    <ligand>
        <name>NAD(+)</name>
        <dbReference type="ChEBI" id="CHEBI:57540"/>
    </ligand>
</feature>
<comment type="subcellular location">
    <subcellularLocation>
        <location evidence="11">Cytoplasm</location>
    </subcellularLocation>
</comment>
<evidence type="ECO:0000256" key="9">
    <source>
        <dbReference type="ARBA" id="ARBA00025948"/>
    </source>
</evidence>
<evidence type="ECO:0000256" key="11">
    <source>
        <dbReference type="HAMAP-Rule" id="MF_00129"/>
    </source>
</evidence>
<dbReference type="Pfam" id="PF21680">
    <property type="entry name" value="GIDA_C_1st"/>
    <property type="match status" value="1"/>
</dbReference>
<evidence type="ECO:0000256" key="5">
    <source>
        <dbReference type="ARBA" id="ARBA00022630"/>
    </source>
</evidence>
<dbReference type="PANTHER" id="PTHR11806:SF0">
    <property type="entry name" value="PROTEIN MTO1 HOMOLOG, MITOCHONDRIAL"/>
    <property type="match status" value="1"/>
</dbReference>
<evidence type="ECO:0000256" key="3">
    <source>
        <dbReference type="ARBA" id="ARBA00007653"/>
    </source>
</evidence>
<dbReference type="SUPFAM" id="SSF51905">
    <property type="entry name" value="FAD/NAD(P)-binding domain"/>
    <property type="match status" value="1"/>
</dbReference>
<dbReference type="InterPro" id="IPR036188">
    <property type="entry name" value="FAD/NAD-bd_sf"/>
</dbReference>
<evidence type="ECO:0000259" key="12">
    <source>
        <dbReference type="SMART" id="SM01228"/>
    </source>
</evidence>
<proteinExistence type="inferred from homology"/>
<evidence type="ECO:0000256" key="6">
    <source>
        <dbReference type="ARBA" id="ARBA00022694"/>
    </source>
</evidence>
<dbReference type="HAMAP" id="MF_00129">
    <property type="entry name" value="MnmG_GidA"/>
    <property type="match status" value="1"/>
</dbReference>
<dbReference type="Pfam" id="PF13932">
    <property type="entry name" value="SAM_GIDA_C"/>
    <property type="match status" value="1"/>
</dbReference>
<sequence length="629" mass="69850">MLYHEQFDVIVVGGGHAGTEAALASARMGMKTLLLTHNMDTLGQMSCNPAIGGIGKGHLVKEIDALGGAMAKAIDKGGIQFRTLNSSKGPAVRATRAQADRQLYKAAIQDILQHQENLTIFQQSCDDLIVEQDQVRGVVTQMGLRFQAQAVVLTVGTFLGGRIHIGLENYSGGRAGDPPSIALAHRLRELPFRVDRLKTGTPPRIDARTVDFSVMQEQPGDTPVPVFSFMGKVSDHPQQIPCYITYTNEKTHDVIRNNLHRSPMYAGVIEGIGPRYCPSIEDKIVRFSDKEKHQIFVEPEGLNTYELYPNGISTSLPFDVQMEIVRSITGFENAHICRPGYAIEYDFFDPRDLKQSLETKFISGLFFAGQINGTTGYEEAGAQGLIAGMNAALQVQGKDAWTPRRDEAYVGVLIDDLATLGTKEPYRMFTSRAEYRLLLREDNADLRLTAKGRELGLVDDARWAAFNEKLEVMEQETQRIRATWIHKDHPALADVNKLLKAPLAREASLEDLLRRPEINYHDLMAIDGLGSESENVQALEQVEIQTKYAGYIARQQDEINKQLRHEQTVLPHDFDYRQVSGLSNEVVAKLTDARPQTIGQASRISGITPAAISLLLVYLKKQGLLRKSA</sequence>
<dbReference type="InterPro" id="IPR049312">
    <property type="entry name" value="GIDA_C_N"/>
</dbReference>
<comment type="subunit">
    <text evidence="9 11">Homodimer. Heterotetramer of two MnmE and two MnmG subunits.</text>
</comment>
<keyword evidence="5 11" id="KW-0285">Flavoprotein</keyword>